<evidence type="ECO:0008006" key="4">
    <source>
        <dbReference type="Google" id="ProtNLM"/>
    </source>
</evidence>
<evidence type="ECO:0000313" key="2">
    <source>
        <dbReference type="EMBL" id="RTI48646.1"/>
    </source>
</evidence>
<feature type="transmembrane region" description="Helical" evidence="1">
    <location>
        <begin position="24"/>
        <end position="44"/>
    </location>
</feature>
<keyword evidence="1" id="KW-0812">Transmembrane</keyword>
<feature type="transmembrane region" description="Helical" evidence="1">
    <location>
        <begin position="56"/>
        <end position="74"/>
    </location>
</feature>
<protein>
    <recommendedName>
        <fullName evidence="4">Integral membrane protein</fullName>
    </recommendedName>
</protein>
<organism evidence="2 3">
    <name type="scientific">Campylobacter jejuni</name>
    <dbReference type="NCBI Taxonomy" id="197"/>
    <lineage>
        <taxon>Bacteria</taxon>
        <taxon>Pseudomonadati</taxon>
        <taxon>Campylobacterota</taxon>
        <taxon>Epsilonproteobacteria</taxon>
        <taxon>Campylobacterales</taxon>
        <taxon>Campylobacteraceae</taxon>
        <taxon>Campylobacter</taxon>
    </lineage>
</organism>
<dbReference type="Proteomes" id="UP000287197">
    <property type="component" value="Unassembled WGS sequence"/>
</dbReference>
<gene>
    <name evidence="2" type="ORF">C3I27_04280</name>
</gene>
<name>A0AAX1Z4Q1_CAMJU</name>
<dbReference type="AlphaFoldDB" id="A0AAX1Z4Q1"/>
<keyword evidence="1" id="KW-0472">Membrane</keyword>
<sequence length="133" mass="14892">MLLAFLIYFAEVSGSIKHVSGWFIILLIFSICVFAIYSMVSHAEDNRKGMEFGKRVLKYLSVALILSMIVNIVIPKSSTVYLMAGAYMGTEVAKSPDISEKLSKINKIIDYKLNDLLDELKEKSEAKSSKSED</sequence>
<proteinExistence type="predicted"/>
<comment type="caution">
    <text evidence="2">The sequence shown here is derived from an EMBL/GenBank/DDBJ whole genome shotgun (WGS) entry which is preliminary data.</text>
</comment>
<dbReference type="EMBL" id="PQZD01000003">
    <property type="protein sequence ID" value="RTI48646.1"/>
    <property type="molecule type" value="Genomic_DNA"/>
</dbReference>
<accession>A0AAX1Z4Q1</accession>
<evidence type="ECO:0000313" key="3">
    <source>
        <dbReference type="Proteomes" id="UP000287197"/>
    </source>
</evidence>
<reference evidence="2" key="2">
    <citation type="journal article" date="2019" name="Appl. Environ. Microbiol.">
        <title>Population genetics and characterization of Campylobacter jejuni isolates in western jackdaws and game birds in Finland.</title>
        <authorList>
            <person name="Kovanen S."/>
            <person name="Rossi M."/>
            <person name="Pohja-Mykra M."/>
            <person name="Nieminen T."/>
            <person name="Raunio-Saarnisto M."/>
            <person name="Sauvala M."/>
            <person name="Fredriksson-Ahomaa M."/>
            <person name="Hanninen M.L."/>
            <person name="Kivisto R."/>
        </authorList>
    </citation>
    <scope>NUCLEOTIDE SEQUENCE</scope>
    <source>
        <strain evidence="2">SO-26</strain>
    </source>
</reference>
<dbReference type="RefSeq" id="WP_126262934.1">
    <property type="nucleotide sequence ID" value="NZ_PQZD01000003.1"/>
</dbReference>
<evidence type="ECO:0000256" key="1">
    <source>
        <dbReference type="SAM" id="Phobius"/>
    </source>
</evidence>
<keyword evidence="1" id="KW-1133">Transmembrane helix</keyword>
<reference evidence="2" key="1">
    <citation type="submission" date="2018-01" db="EMBL/GenBank/DDBJ databases">
        <authorList>
            <person name="Kovanen S."/>
            <person name="Nieminen T."/>
            <person name="Pohja-Mykra M."/>
            <person name="Raunio-Saarnisto M."/>
            <person name="Sauvala M."/>
            <person name="Fredriksson-Ahomaa M."/>
            <person name="Hanninen M.-L."/>
            <person name="Kivisto R."/>
        </authorList>
    </citation>
    <scope>NUCLEOTIDE SEQUENCE</scope>
    <source>
        <strain evidence="2">SO-26</strain>
    </source>
</reference>